<gene>
    <name evidence="5" type="ORF">ENJ12_08945</name>
</gene>
<dbReference type="EC" id="3.6.1.9" evidence="4"/>
<proteinExistence type="inferred from homology"/>
<comment type="caution">
    <text evidence="4">Lacks conserved residue(s) required for the propagation of feature annotation.</text>
</comment>
<reference evidence="5" key="1">
    <citation type="journal article" date="2020" name="mSystems">
        <title>Genome- and Community-Level Interaction Insights into Carbon Utilization and Element Cycling Functions of Hydrothermarchaeota in Hydrothermal Sediment.</title>
        <authorList>
            <person name="Zhou Z."/>
            <person name="Liu Y."/>
            <person name="Xu W."/>
            <person name="Pan J."/>
            <person name="Luo Z.H."/>
            <person name="Li M."/>
        </authorList>
    </citation>
    <scope>NUCLEOTIDE SEQUENCE [LARGE SCALE GENOMIC DNA]</scope>
    <source>
        <strain evidence="5">HyVt-458</strain>
    </source>
</reference>
<evidence type="ECO:0000256" key="1">
    <source>
        <dbReference type="ARBA" id="ARBA00001968"/>
    </source>
</evidence>
<dbReference type="GO" id="GO:0005737">
    <property type="term" value="C:cytoplasm"/>
    <property type="evidence" value="ECO:0007669"/>
    <property type="project" value="UniProtKB-SubCell"/>
</dbReference>
<dbReference type="EMBL" id="DRLF01000310">
    <property type="protein sequence ID" value="HEC06965.1"/>
    <property type="molecule type" value="Genomic_DNA"/>
</dbReference>
<dbReference type="InterPro" id="IPR003697">
    <property type="entry name" value="Maf-like"/>
</dbReference>
<dbReference type="Pfam" id="PF02545">
    <property type="entry name" value="Maf"/>
    <property type="match status" value="1"/>
</dbReference>
<feature type="site" description="Important for substrate specificity" evidence="4">
    <location>
        <position position="10"/>
    </location>
</feature>
<dbReference type="SUPFAM" id="SSF52972">
    <property type="entry name" value="ITPase-like"/>
    <property type="match status" value="1"/>
</dbReference>
<dbReference type="HAMAP" id="MF_00528">
    <property type="entry name" value="Maf"/>
    <property type="match status" value="1"/>
</dbReference>
<comment type="subcellular location">
    <subcellularLocation>
        <location evidence="4">Cytoplasm</location>
    </subcellularLocation>
</comment>
<comment type="similarity">
    <text evidence="4">Belongs to the Maf family. YhdE subfamily.</text>
</comment>
<accession>A0A831WBY4</accession>
<protein>
    <recommendedName>
        <fullName evidence="4">dTTP/UTP pyrophosphatase</fullName>
        <shortName evidence="4">dTTPase/UTPase</shortName>
        <ecNumber evidence="4">3.6.1.9</ecNumber>
    </recommendedName>
    <alternativeName>
        <fullName evidence="4">Nucleoside triphosphate pyrophosphatase</fullName>
    </alternativeName>
    <alternativeName>
        <fullName evidence="4">Nucleotide pyrophosphatase</fullName>
        <shortName evidence="4">Nucleotide PPase</shortName>
    </alternativeName>
</protein>
<name>A0A831WBY4_9GAMM</name>
<dbReference type="NCBIfam" id="TIGR00172">
    <property type="entry name" value="maf"/>
    <property type="match status" value="1"/>
</dbReference>
<dbReference type="GO" id="GO:0009117">
    <property type="term" value="P:nucleotide metabolic process"/>
    <property type="evidence" value="ECO:0007669"/>
    <property type="project" value="UniProtKB-KW"/>
</dbReference>
<dbReference type="Proteomes" id="UP000886339">
    <property type="component" value="Unassembled WGS sequence"/>
</dbReference>
<keyword evidence="4" id="KW-0963">Cytoplasm</keyword>
<evidence type="ECO:0000313" key="5">
    <source>
        <dbReference type="EMBL" id="HEC06965.1"/>
    </source>
</evidence>
<comment type="function">
    <text evidence="4">Nucleoside triphosphate pyrophosphatase that hydrolyzes dTTP and UTP. May have a dual role in cell division arrest and in preventing the incorporation of modified nucleotides into cellular nucleic acids.</text>
</comment>
<dbReference type="GO" id="GO:0047429">
    <property type="term" value="F:nucleoside triphosphate diphosphatase activity"/>
    <property type="evidence" value="ECO:0007669"/>
    <property type="project" value="UniProtKB-EC"/>
</dbReference>
<dbReference type="PIRSF" id="PIRSF006305">
    <property type="entry name" value="Maf"/>
    <property type="match status" value="1"/>
</dbReference>
<keyword evidence="3 4" id="KW-0546">Nucleotide metabolism</keyword>
<dbReference type="Gene3D" id="3.90.950.10">
    <property type="match status" value="1"/>
</dbReference>
<dbReference type="InterPro" id="IPR029001">
    <property type="entry name" value="ITPase-like_fam"/>
</dbReference>
<comment type="catalytic activity">
    <reaction evidence="4">
        <text>UTP + H2O = UMP + diphosphate + H(+)</text>
        <dbReference type="Rhea" id="RHEA:29395"/>
        <dbReference type="ChEBI" id="CHEBI:15377"/>
        <dbReference type="ChEBI" id="CHEBI:15378"/>
        <dbReference type="ChEBI" id="CHEBI:33019"/>
        <dbReference type="ChEBI" id="CHEBI:46398"/>
        <dbReference type="ChEBI" id="CHEBI:57865"/>
        <dbReference type="EC" id="3.6.1.9"/>
    </reaction>
</comment>
<feature type="site" description="Important for substrate specificity" evidence="4">
    <location>
        <position position="150"/>
    </location>
</feature>
<feature type="active site" description="Proton acceptor" evidence="4">
    <location>
        <position position="67"/>
    </location>
</feature>
<evidence type="ECO:0000256" key="2">
    <source>
        <dbReference type="ARBA" id="ARBA00022801"/>
    </source>
</evidence>
<dbReference type="CDD" id="cd00555">
    <property type="entry name" value="Maf"/>
    <property type="match status" value="1"/>
</dbReference>
<keyword evidence="2 4" id="KW-0378">Hydrolase</keyword>
<sequence length="187" mass="20128">MILLASQSPRRRELLNQISIAHEVIPADVDETPLGNESPLAYVRRITLAKAAAGAAQRPGQPVLAADTCVVVNDTILGKPDDREHAIRMLRQLSGTTHEVHTGVALFHDGQQHYRLSSSQVRFCPVSEAQARRYWATGEPADKAGAYAIQGYGALFIEHISGSHSGIMGLPLYETGQILANAGLLAV</sequence>
<dbReference type="PANTHER" id="PTHR43213:SF5">
    <property type="entry name" value="BIFUNCTIONAL DTTP_UTP PYROPHOSPHATASE_METHYLTRANSFERASE PROTEIN-RELATED"/>
    <property type="match status" value="1"/>
</dbReference>
<evidence type="ECO:0000256" key="4">
    <source>
        <dbReference type="HAMAP-Rule" id="MF_00528"/>
    </source>
</evidence>
<comment type="cofactor">
    <cofactor evidence="1 4">
        <name>a divalent metal cation</name>
        <dbReference type="ChEBI" id="CHEBI:60240"/>
    </cofactor>
</comment>
<dbReference type="PANTHER" id="PTHR43213">
    <property type="entry name" value="BIFUNCTIONAL DTTP/UTP PYROPHOSPHATASE/METHYLTRANSFERASE PROTEIN-RELATED"/>
    <property type="match status" value="1"/>
</dbReference>
<organism evidence="5">
    <name type="scientific">Thiolapillus brandeum</name>
    <dbReference type="NCBI Taxonomy" id="1076588"/>
    <lineage>
        <taxon>Bacteria</taxon>
        <taxon>Pseudomonadati</taxon>
        <taxon>Pseudomonadota</taxon>
        <taxon>Gammaproteobacteria</taxon>
        <taxon>Chromatiales</taxon>
        <taxon>Sedimenticolaceae</taxon>
        <taxon>Thiolapillus</taxon>
    </lineage>
</organism>
<comment type="caution">
    <text evidence="5">The sequence shown here is derived from an EMBL/GenBank/DDBJ whole genome shotgun (WGS) entry which is preliminary data.</text>
</comment>
<feature type="site" description="Important for substrate specificity" evidence="4">
    <location>
        <position position="68"/>
    </location>
</feature>
<evidence type="ECO:0000256" key="3">
    <source>
        <dbReference type="ARBA" id="ARBA00023080"/>
    </source>
</evidence>
<dbReference type="AlphaFoldDB" id="A0A831WBY4"/>
<comment type="catalytic activity">
    <reaction evidence="4">
        <text>dTTP + H2O = dTMP + diphosphate + H(+)</text>
        <dbReference type="Rhea" id="RHEA:28534"/>
        <dbReference type="ChEBI" id="CHEBI:15377"/>
        <dbReference type="ChEBI" id="CHEBI:15378"/>
        <dbReference type="ChEBI" id="CHEBI:33019"/>
        <dbReference type="ChEBI" id="CHEBI:37568"/>
        <dbReference type="ChEBI" id="CHEBI:63528"/>
        <dbReference type="EC" id="3.6.1.9"/>
    </reaction>
</comment>